<evidence type="ECO:0000313" key="3">
    <source>
        <dbReference type="EMBL" id="AMQ18260.1"/>
    </source>
</evidence>
<evidence type="ECO:0000313" key="4">
    <source>
        <dbReference type="Proteomes" id="UP000073604"/>
    </source>
</evidence>
<dbReference type="GeneID" id="27139537"/>
<dbReference type="Gene3D" id="3.50.50.60">
    <property type="entry name" value="FAD/NAD(P)-binding domain"/>
    <property type="match status" value="2"/>
</dbReference>
<reference evidence="4" key="1">
    <citation type="submission" date="2016-03" db="EMBL/GenBank/DDBJ databases">
        <authorList>
            <person name="Oger P.M."/>
        </authorList>
    </citation>
    <scope>NUCLEOTIDE SEQUENCE [LARGE SCALE GENOMIC DNA]</scope>
    <source>
        <strain evidence="4">OG-1</strain>
    </source>
</reference>
<dbReference type="InterPro" id="IPR051691">
    <property type="entry name" value="Metab_Enz_Cyan_OpOx_G3PDH"/>
</dbReference>
<sequence>MRITEHPVLQFRRGRKVTIYFEGQPIEAYEGETIAMALHAAGIRVLSHSGEKHRPRGLFCAIGKCSSCLVKVNGIPNVRSCITLVEDGMRIDMQRGKETLPRTVKPPEWGDAPRYKADVVVIGGGPAGLMAAIHAADAGARVILIDEQPKLGGQLVKQTHKFFGKREQFAGVRGVEIARILTEEVKKREKIQVFTETSAVGIFQDGDEKLVVGVRKNRELLEFAGKTLVVATGAMEKMIPFENNDLPGIYGAGAIQTLMNTYGVKPGDRILIVGAGNVGLILAYQLIQAGVEVKAIVEAMPKVGGYFVHAAKVRRLGIPILTRHTILRAEGKERVEKAVVAQLDENWGPIPGTEKVFEVDTIALAVGLRPSIELLHQAGCQIKYVRELGGHVALRDERMETTVQGIFVAGDSAGIEEATTAMLEGKIAGIAAALKAGVASPKWLKEIEKAQHDLEEFRSGPFGKHVIEGIKKALLPAGGDSNA</sequence>
<dbReference type="InterPro" id="IPR036188">
    <property type="entry name" value="FAD/NAD-bd_sf"/>
</dbReference>
<dbReference type="GO" id="GO:0051537">
    <property type="term" value="F:2 iron, 2 sulfur cluster binding"/>
    <property type="evidence" value="ECO:0007669"/>
    <property type="project" value="InterPro"/>
</dbReference>
<dbReference type="Gene3D" id="3.10.20.440">
    <property type="entry name" value="2Fe-2S iron-sulphur cluster binding domain, sarcosine oxidase, alpha subunit, N-terminal domain"/>
    <property type="match status" value="1"/>
</dbReference>
<dbReference type="SUPFAM" id="SSF54292">
    <property type="entry name" value="2Fe-2S ferredoxin-like"/>
    <property type="match status" value="1"/>
</dbReference>
<evidence type="ECO:0000256" key="1">
    <source>
        <dbReference type="ARBA" id="ARBA00023002"/>
    </source>
</evidence>
<protein>
    <submittedName>
        <fullName evidence="3">Sarcosine oxidase subunit alpha</fullName>
    </submittedName>
</protein>
<dbReference type="OrthoDB" id="27922at2157"/>
<dbReference type="GO" id="GO:0016491">
    <property type="term" value="F:oxidoreductase activity"/>
    <property type="evidence" value="ECO:0007669"/>
    <property type="project" value="UniProtKB-KW"/>
</dbReference>
<keyword evidence="4" id="KW-1185">Reference proteome</keyword>
<evidence type="ECO:0000259" key="2">
    <source>
        <dbReference type="PROSITE" id="PS51085"/>
    </source>
</evidence>
<dbReference type="KEGG" id="tpep:A0127_03285"/>
<dbReference type="PROSITE" id="PS51085">
    <property type="entry name" value="2FE2S_FER_2"/>
    <property type="match status" value="1"/>
</dbReference>
<dbReference type="CDD" id="cd00207">
    <property type="entry name" value="fer2"/>
    <property type="match status" value="1"/>
</dbReference>
<dbReference type="InterPro" id="IPR036010">
    <property type="entry name" value="2Fe-2S_ferredoxin-like_sf"/>
</dbReference>
<accession>A0A142CU08</accession>
<dbReference type="InterPro" id="IPR006058">
    <property type="entry name" value="2Fe2S_fd_BS"/>
</dbReference>
<dbReference type="RefSeq" id="WP_062387919.1">
    <property type="nucleotide sequence ID" value="NZ_CP014750.1"/>
</dbReference>
<keyword evidence="1" id="KW-0560">Oxidoreductase</keyword>
<organism evidence="3 4">
    <name type="scientific">Thermococcus peptonophilus</name>
    <dbReference type="NCBI Taxonomy" id="53952"/>
    <lineage>
        <taxon>Archaea</taxon>
        <taxon>Methanobacteriati</taxon>
        <taxon>Methanobacteriota</taxon>
        <taxon>Thermococci</taxon>
        <taxon>Thermococcales</taxon>
        <taxon>Thermococcaceae</taxon>
        <taxon>Thermococcus</taxon>
    </lineage>
</organism>
<dbReference type="PROSITE" id="PS00197">
    <property type="entry name" value="2FE2S_FER_1"/>
    <property type="match status" value="1"/>
</dbReference>
<feature type="domain" description="2Fe-2S ferredoxin-type" evidence="2">
    <location>
        <begin position="15"/>
        <end position="97"/>
    </location>
</feature>
<dbReference type="Pfam" id="PF07992">
    <property type="entry name" value="Pyr_redox_2"/>
    <property type="match status" value="1"/>
</dbReference>
<dbReference type="AlphaFoldDB" id="A0A142CU08"/>
<proteinExistence type="predicted"/>
<dbReference type="Pfam" id="PF13510">
    <property type="entry name" value="Fer2_4"/>
    <property type="match status" value="1"/>
</dbReference>
<dbReference type="PANTHER" id="PTHR42949">
    <property type="entry name" value="ANAEROBIC GLYCEROL-3-PHOSPHATE DEHYDROGENASE SUBUNIT B"/>
    <property type="match status" value="1"/>
</dbReference>
<name>A0A142CU08_9EURY</name>
<dbReference type="EMBL" id="CP014750">
    <property type="protein sequence ID" value="AMQ18260.1"/>
    <property type="molecule type" value="Genomic_DNA"/>
</dbReference>
<dbReference type="InterPro" id="IPR001041">
    <property type="entry name" value="2Fe-2S_ferredoxin-type"/>
</dbReference>
<dbReference type="PRINTS" id="PR00368">
    <property type="entry name" value="FADPNR"/>
</dbReference>
<dbReference type="Proteomes" id="UP000073604">
    <property type="component" value="Chromosome"/>
</dbReference>
<dbReference type="STRING" id="53952.A0127_03285"/>
<dbReference type="PANTHER" id="PTHR42949:SF3">
    <property type="entry name" value="ANAEROBIC GLYCEROL-3-PHOSPHATE DEHYDROGENASE SUBUNIT B"/>
    <property type="match status" value="1"/>
</dbReference>
<dbReference type="InterPro" id="IPR023753">
    <property type="entry name" value="FAD/NAD-binding_dom"/>
</dbReference>
<dbReference type="InterPro" id="IPR042204">
    <property type="entry name" value="2Fe-2S-bd_N"/>
</dbReference>
<gene>
    <name evidence="3" type="ORF">A0127_03285</name>
</gene>
<dbReference type="PRINTS" id="PR00411">
    <property type="entry name" value="PNDRDTASEI"/>
</dbReference>
<dbReference type="SUPFAM" id="SSF51905">
    <property type="entry name" value="FAD/NAD(P)-binding domain"/>
    <property type="match status" value="1"/>
</dbReference>